<accession>A0ABT8EMM5</accession>
<comment type="caution">
    <text evidence="2">The sequence shown here is derived from an EMBL/GenBank/DDBJ whole genome shotgun (WGS) entry which is preliminary data.</text>
</comment>
<feature type="domain" description="M23ase beta-sheet core" evidence="1">
    <location>
        <begin position="200"/>
        <end position="294"/>
    </location>
</feature>
<dbReference type="Gene3D" id="2.70.70.10">
    <property type="entry name" value="Glucose Permease (Domain IIA)"/>
    <property type="match status" value="1"/>
</dbReference>
<protein>
    <submittedName>
        <fullName evidence="2">M23 family metallopeptidase</fullName>
    </submittedName>
</protein>
<gene>
    <name evidence="2" type="ORF">LMS43_14730</name>
</gene>
<reference evidence="2" key="1">
    <citation type="submission" date="2021-11" db="EMBL/GenBank/DDBJ databases">
        <title>Draft genome sequence of Alcaligenes endophyticus type strain CCUG 75668T.</title>
        <authorList>
            <person name="Salva-Serra F."/>
            <person name="Duran R.E."/>
            <person name="Seeger M."/>
            <person name="Moore E.R.B."/>
            <person name="Jaen-Luchoro D."/>
        </authorList>
    </citation>
    <scope>NUCLEOTIDE SEQUENCE</scope>
    <source>
        <strain evidence="2">CCUG 75668</strain>
    </source>
</reference>
<dbReference type="Proteomes" id="UP001168613">
    <property type="component" value="Unassembled WGS sequence"/>
</dbReference>
<sequence>MRFLRKQRSLDSTAKGPSKGILIAAALLALGVSAAAGAWVQSHLVPTDPVLSQGLLEHQARIEATSRDSINHLAERIGVMQAKLIVMDGLGKRVAQSAGLAYTDPELMGALEPSASDAPDAADSLMTDKFSWGSDTLGEKLDALAQQMSDQEDWLSMLDSVLTQRSGAEALLPNYRPIDSSEMSSAFGWRRHPVTGRHTLHEGVDFPAPRGTPIYAASGGVVTEARYVPGYGKMVEVNHGNGLVTRYAHASSIITKLGDVVEKGQMIARVGSTGQSTGAHLHFEVRMAGQALDPLVFLADRAPEERRYAQLNSTDSQK</sequence>
<dbReference type="InterPro" id="IPR011055">
    <property type="entry name" value="Dup_hybrid_motif"/>
</dbReference>
<keyword evidence="3" id="KW-1185">Reference proteome</keyword>
<evidence type="ECO:0000313" key="2">
    <source>
        <dbReference type="EMBL" id="MDN4122547.1"/>
    </source>
</evidence>
<dbReference type="PANTHER" id="PTHR21666">
    <property type="entry name" value="PEPTIDASE-RELATED"/>
    <property type="match status" value="1"/>
</dbReference>
<dbReference type="EMBL" id="JAJHNU010000005">
    <property type="protein sequence ID" value="MDN4122547.1"/>
    <property type="molecule type" value="Genomic_DNA"/>
</dbReference>
<dbReference type="RefSeq" id="WP_266123922.1">
    <property type="nucleotide sequence ID" value="NZ_JAJHNU010000005.1"/>
</dbReference>
<dbReference type="Pfam" id="PF01551">
    <property type="entry name" value="Peptidase_M23"/>
    <property type="match status" value="1"/>
</dbReference>
<proteinExistence type="predicted"/>
<evidence type="ECO:0000313" key="3">
    <source>
        <dbReference type="Proteomes" id="UP001168613"/>
    </source>
</evidence>
<name>A0ABT8EMM5_9BURK</name>
<evidence type="ECO:0000259" key="1">
    <source>
        <dbReference type="Pfam" id="PF01551"/>
    </source>
</evidence>
<organism evidence="2 3">
    <name type="scientific">Alcaligenes endophyticus</name>
    <dbReference type="NCBI Taxonomy" id="1929088"/>
    <lineage>
        <taxon>Bacteria</taxon>
        <taxon>Pseudomonadati</taxon>
        <taxon>Pseudomonadota</taxon>
        <taxon>Betaproteobacteria</taxon>
        <taxon>Burkholderiales</taxon>
        <taxon>Alcaligenaceae</taxon>
        <taxon>Alcaligenes</taxon>
    </lineage>
</organism>
<dbReference type="PANTHER" id="PTHR21666:SF270">
    <property type="entry name" value="MUREIN HYDROLASE ACTIVATOR ENVC"/>
    <property type="match status" value="1"/>
</dbReference>
<dbReference type="InterPro" id="IPR016047">
    <property type="entry name" value="M23ase_b-sheet_dom"/>
</dbReference>
<dbReference type="CDD" id="cd12797">
    <property type="entry name" value="M23_peptidase"/>
    <property type="match status" value="1"/>
</dbReference>
<dbReference type="SUPFAM" id="SSF51261">
    <property type="entry name" value="Duplicated hybrid motif"/>
    <property type="match status" value="1"/>
</dbReference>
<dbReference type="InterPro" id="IPR050570">
    <property type="entry name" value="Cell_wall_metabolism_enzyme"/>
</dbReference>